<dbReference type="OrthoDB" id="3396763at2"/>
<dbReference type="EMBL" id="SSWH01000002">
    <property type="protein sequence ID" value="THJ67881.1"/>
    <property type="molecule type" value="Genomic_DNA"/>
</dbReference>
<dbReference type="NCBIfam" id="TIGR03089">
    <property type="entry name" value="TIGR03089 family protein"/>
    <property type="match status" value="1"/>
</dbReference>
<dbReference type="InterPro" id="IPR017523">
    <property type="entry name" value="Rv3268"/>
</dbReference>
<protein>
    <recommendedName>
        <fullName evidence="3">TIGR03089 family protein</fullName>
    </recommendedName>
</protein>
<evidence type="ECO:0000313" key="2">
    <source>
        <dbReference type="Proteomes" id="UP000305233"/>
    </source>
</evidence>
<dbReference type="AlphaFoldDB" id="A0A4S5E892"/>
<proteinExistence type="predicted"/>
<name>A0A4S5E892_9MICC</name>
<evidence type="ECO:0008006" key="3">
    <source>
        <dbReference type="Google" id="ProtNLM"/>
    </source>
</evidence>
<dbReference type="RefSeq" id="WP_136453078.1">
    <property type="nucleotide sequence ID" value="NZ_SSWH01000002.1"/>
</dbReference>
<dbReference type="Gene3D" id="3.40.50.12780">
    <property type="entry name" value="N-terminal domain of ligase-like"/>
    <property type="match status" value="1"/>
</dbReference>
<gene>
    <name evidence="1" type="ORF">E8P82_03345</name>
</gene>
<reference evidence="1 2" key="1">
    <citation type="submission" date="2019-04" db="EMBL/GenBank/DDBJ databases">
        <authorList>
            <person name="Liu Q."/>
            <person name="Xin Y.-H."/>
        </authorList>
    </citation>
    <scope>NUCLEOTIDE SEQUENCE [LARGE SCALE GENOMIC DNA]</scope>
    <source>
        <strain evidence="1 2">AM23</strain>
    </source>
</reference>
<dbReference type="Proteomes" id="UP000305233">
    <property type="component" value="Unassembled WGS sequence"/>
</dbReference>
<keyword evidence="2" id="KW-1185">Reference proteome</keyword>
<comment type="caution">
    <text evidence="1">The sequence shown here is derived from an EMBL/GenBank/DDBJ whole genome shotgun (WGS) entry which is preliminary data.</text>
</comment>
<sequence length="260" mass="27236">MPQSPAALLARMRSSSPASPRLIWHGNEGRIELSGRVFDNWVAKSSNLLVEELDAVEGTEVAFDLPVHWKTLALAFACWRIGAVVVLADGHDPDAREELSPDAVPEGELVLSATALEGIEPPRVLVCVALGSLAPAWEGSLPTGAVDFAAEVRSQDDVFPDPVGGGVAGSAPLVRVGRRTLDARDLVRELTSPSPVTGSAGSAPGRTPTLLLEPGSTVLRALAAAYTLWEGNQDGALVLVEEGVAVSEGMVLGERITDRL</sequence>
<dbReference type="SUPFAM" id="SSF56801">
    <property type="entry name" value="Acetyl-CoA synthetase-like"/>
    <property type="match status" value="1"/>
</dbReference>
<evidence type="ECO:0000313" key="1">
    <source>
        <dbReference type="EMBL" id="THJ67881.1"/>
    </source>
</evidence>
<accession>A0A4S5E892</accession>
<organism evidence="1 2">
    <name type="scientific">Arthrobacter echini</name>
    <dbReference type="NCBI Taxonomy" id="1529066"/>
    <lineage>
        <taxon>Bacteria</taxon>
        <taxon>Bacillati</taxon>
        <taxon>Actinomycetota</taxon>
        <taxon>Actinomycetes</taxon>
        <taxon>Micrococcales</taxon>
        <taxon>Micrococcaceae</taxon>
        <taxon>Arthrobacter</taxon>
    </lineage>
</organism>
<dbReference type="InterPro" id="IPR042099">
    <property type="entry name" value="ANL_N_sf"/>
</dbReference>